<evidence type="ECO:0000256" key="3">
    <source>
        <dbReference type="ARBA" id="ARBA00022553"/>
    </source>
</evidence>
<evidence type="ECO:0000313" key="12">
    <source>
        <dbReference type="EMBL" id="QLQ38812.1"/>
    </source>
</evidence>
<dbReference type="SUPFAM" id="SSF55874">
    <property type="entry name" value="ATPase domain of HSP90 chaperone/DNA topoisomerase II/histidine kinase"/>
    <property type="match status" value="1"/>
</dbReference>
<dbReference type="RefSeq" id="WP_181571227.1">
    <property type="nucleotide sequence ID" value="NZ_CP059322.2"/>
</dbReference>
<dbReference type="AlphaFoldDB" id="A0A7L6BA04"/>
<keyword evidence="3" id="KW-0597">Phosphoprotein</keyword>
<dbReference type="GO" id="GO:0005524">
    <property type="term" value="F:ATP binding"/>
    <property type="evidence" value="ECO:0007669"/>
    <property type="project" value="UniProtKB-KW"/>
</dbReference>
<dbReference type="Pfam" id="PF07730">
    <property type="entry name" value="HisKA_3"/>
    <property type="match status" value="1"/>
</dbReference>
<organism evidence="12 13">
    <name type="scientific">Micromonospora robiginosa</name>
    <dbReference type="NCBI Taxonomy" id="2749844"/>
    <lineage>
        <taxon>Bacteria</taxon>
        <taxon>Bacillati</taxon>
        <taxon>Actinomycetota</taxon>
        <taxon>Actinomycetes</taxon>
        <taxon>Micromonosporales</taxon>
        <taxon>Micromonosporaceae</taxon>
        <taxon>Micromonospora</taxon>
    </lineage>
</organism>
<sequence>MSSWRRDRLATTALVPAVGLVALVGLLVQADGVDTAAELAALLVVLVSTAALYARRRYPVAVGLVALAAVSAYGVLLHRPGPIMLVFVVALYTVVDEGRLAVAVGLGTASVVSFAVADGFTRTGAGGNGATLLHAGWLVAVIVGVTRNRRAYLAEVRARVLVAELGREEEARRRATEERLRIAREVHDLLGHHLSSINVQASAALHRPDPERSTAALTAIKQTSRETLRELRATLGVLRREGEAPTAPAAGLDRLGELVESAGRGGVRIRTELAATGPLPPEVDLAAYRIVQEALTNVSRHAAATTAVVRVRPDRDGLLLVEVADDGVGESGPPGNGILGMGERARALGGSFTAGPGPDGGFLVRAHLPVRPDPLPAGVPVPGPRPEPGAAS</sequence>
<dbReference type="GO" id="GO:0046983">
    <property type="term" value="F:protein dimerization activity"/>
    <property type="evidence" value="ECO:0007669"/>
    <property type="project" value="InterPro"/>
</dbReference>
<feature type="transmembrane region" description="Helical" evidence="10">
    <location>
        <begin position="129"/>
        <end position="146"/>
    </location>
</feature>
<name>A0A7L6BA04_9ACTN</name>
<evidence type="ECO:0000256" key="8">
    <source>
        <dbReference type="ARBA" id="ARBA00023012"/>
    </source>
</evidence>
<comment type="catalytic activity">
    <reaction evidence="1">
        <text>ATP + protein L-histidine = ADP + protein N-phospho-L-histidine.</text>
        <dbReference type="EC" id="2.7.13.3"/>
    </reaction>
</comment>
<evidence type="ECO:0000313" key="13">
    <source>
        <dbReference type="Proteomes" id="UP000510844"/>
    </source>
</evidence>
<keyword evidence="10" id="KW-1133">Transmembrane helix</keyword>
<keyword evidence="5" id="KW-0547">Nucleotide-binding</keyword>
<dbReference type="EMBL" id="CP059322">
    <property type="protein sequence ID" value="QLQ38812.1"/>
    <property type="molecule type" value="Genomic_DNA"/>
</dbReference>
<dbReference type="InterPro" id="IPR011712">
    <property type="entry name" value="Sig_transdc_His_kin_sub3_dim/P"/>
</dbReference>
<accession>A0A7L6BA04</accession>
<dbReference type="Proteomes" id="UP000510844">
    <property type="component" value="Chromosome"/>
</dbReference>
<dbReference type="EC" id="2.7.13.3" evidence="2"/>
<dbReference type="GO" id="GO:0000155">
    <property type="term" value="F:phosphorelay sensor kinase activity"/>
    <property type="evidence" value="ECO:0007669"/>
    <property type="project" value="InterPro"/>
</dbReference>
<gene>
    <name evidence="12" type="ORF">H1D33_08270</name>
</gene>
<dbReference type="CDD" id="cd16917">
    <property type="entry name" value="HATPase_UhpB-NarQ-NarX-like"/>
    <property type="match status" value="1"/>
</dbReference>
<dbReference type="InterPro" id="IPR036890">
    <property type="entry name" value="HATPase_C_sf"/>
</dbReference>
<reference evidence="12 13" key="2">
    <citation type="journal article" date="2021" name="Mar. Drugs">
        <title>A New Micromonospora Strain with Antibiotic Activity Isolated from the Microbiome of a Mid-Atlantic Deep-Sea Sponge.</title>
        <authorList>
            <person name="Back C.R."/>
            <person name="Stennett H.L."/>
            <person name="Williams S.E."/>
            <person name="Wang L."/>
            <person name="Ojeda Gomez J."/>
            <person name="Abdulle O.M."/>
            <person name="Duffy T."/>
            <person name="Neal C."/>
            <person name="Mantell J."/>
            <person name="Jepson M.A."/>
            <person name="Hendry K.R."/>
            <person name="Powell D."/>
            <person name="Stach J.E.M."/>
            <person name="Essex-Lopresti A.E."/>
            <person name="Willis C.L."/>
            <person name="Curnow P."/>
            <person name="Race P.R."/>
        </authorList>
    </citation>
    <scope>NUCLEOTIDE SEQUENCE [LARGE SCALE GENOMIC DNA]</scope>
    <source>
        <strain evidence="12 13">28ISP2-46</strain>
    </source>
</reference>
<feature type="transmembrane region" description="Helical" evidence="10">
    <location>
        <begin position="12"/>
        <end position="30"/>
    </location>
</feature>
<keyword evidence="10" id="KW-0472">Membrane</keyword>
<feature type="transmembrane region" description="Helical" evidence="10">
    <location>
        <begin position="36"/>
        <end position="53"/>
    </location>
</feature>
<dbReference type="InterPro" id="IPR050482">
    <property type="entry name" value="Sensor_HK_TwoCompSys"/>
</dbReference>
<proteinExistence type="predicted"/>
<keyword evidence="7" id="KW-0067">ATP-binding</keyword>
<evidence type="ECO:0000256" key="2">
    <source>
        <dbReference type="ARBA" id="ARBA00012438"/>
    </source>
</evidence>
<evidence type="ECO:0000256" key="6">
    <source>
        <dbReference type="ARBA" id="ARBA00022777"/>
    </source>
</evidence>
<evidence type="ECO:0000256" key="7">
    <source>
        <dbReference type="ARBA" id="ARBA00022840"/>
    </source>
</evidence>
<dbReference type="KEGG" id="mfeu:H1D33_08270"/>
<feature type="region of interest" description="Disordered" evidence="9">
    <location>
        <begin position="373"/>
        <end position="392"/>
    </location>
</feature>
<keyword evidence="13" id="KW-1185">Reference proteome</keyword>
<dbReference type="Gene3D" id="1.20.5.1930">
    <property type="match status" value="1"/>
</dbReference>
<dbReference type="PANTHER" id="PTHR24421">
    <property type="entry name" value="NITRATE/NITRITE SENSOR PROTEIN NARX-RELATED"/>
    <property type="match status" value="1"/>
</dbReference>
<dbReference type="Gene3D" id="3.30.565.10">
    <property type="entry name" value="Histidine kinase-like ATPase, C-terminal domain"/>
    <property type="match status" value="1"/>
</dbReference>
<dbReference type="PANTHER" id="PTHR24421:SF10">
    <property type="entry name" value="NITRATE_NITRITE SENSOR PROTEIN NARQ"/>
    <property type="match status" value="1"/>
</dbReference>
<keyword evidence="6 12" id="KW-0418">Kinase</keyword>
<keyword evidence="4" id="KW-0808">Transferase</keyword>
<keyword evidence="8" id="KW-0902">Two-component regulatory system</keyword>
<reference evidence="13" key="1">
    <citation type="submission" date="2020-07" db="EMBL/GenBank/DDBJ databases">
        <title>A new Micromonospora strain with potent antibiotic activity isolated from the microbiome of a mid-Atlantic deep-sea sponge.</title>
        <authorList>
            <person name="Back C.R."/>
            <person name="Stennett H.L."/>
            <person name="Williams S.E."/>
            <person name="Wang L."/>
            <person name="Ojeda Gomez J."/>
            <person name="Abdulle O.M."/>
            <person name="Duffy T."/>
            <person name="Hendry K.R."/>
            <person name="Powell D."/>
            <person name="Stach J.E."/>
            <person name="Essex-Lopresti A.E."/>
            <person name="Willis C.L."/>
            <person name="Curnow P."/>
            <person name="Race P.R."/>
        </authorList>
    </citation>
    <scope>NUCLEOTIDE SEQUENCE [LARGE SCALE GENOMIC DNA]</scope>
    <source>
        <strain evidence="13">28ISP2-46</strain>
    </source>
</reference>
<evidence type="ECO:0000259" key="11">
    <source>
        <dbReference type="Pfam" id="PF07730"/>
    </source>
</evidence>
<evidence type="ECO:0000256" key="5">
    <source>
        <dbReference type="ARBA" id="ARBA00022741"/>
    </source>
</evidence>
<feature type="domain" description="Signal transduction histidine kinase subgroup 3 dimerisation and phosphoacceptor" evidence="11">
    <location>
        <begin position="178"/>
        <end position="241"/>
    </location>
</feature>
<evidence type="ECO:0000256" key="9">
    <source>
        <dbReference type="SAM" id="MobiDB-lite"/>
    </source>
</evidence>
<feature type="transmembrane region" description="Helical" evidence="10">
    <location>
        <begin position="98"/>
        <end position="117"/>
    </location>
</feature>
<evidence type="ECO:0000256" key="10">
    <source>
        <dbReference type="SAM" id="Phobius"/>
    </source>
</evidence>
<feature type="transmembrane region" description="Helical" evidence="10">
    <location>
        <begin position="60"/>
        <end position="78"/>
    </location>
</feature>
<keyword evidence="10" id="KW-0812">Transmembrane</keyword>
<protein>
    <recommendedName>
        <fullName evidence="2">histidine kinase</fullName>
        <ecNumber evidence="2">2.7.13.3</ecNumber>
    </recommendedName>
</protein>
<evidence type="ECO:0000256" key="4">
    <source>
        <dbReference type="ARBA" id="ARBA00022679"/>
    </source>
</evidence>
<dbReference type="GO" id="GO:0016020">
    <property type="term" value="C:membrane"/>
    <property type="evidence" value="ECO:0007669"/>
    <property type="project" value="InterPro"/>
</dbReference>
<evidence type="ECO:0000256" key="1">
    <source>
        <dbReference type="ARBA" id="ARBA00000085"/>
    </source>
</evidence>